<proteinExistence type="predicted"/>
<gene>
    <name evidence="1" type="ORF">AT9943_LOCUS12265</name>
</gene>
<dbReference type="Proteomes" id="UP000516314">
    <property type="component" value="Chromosome 3"/>
</dbReference>
<accession>A0A7G2EPU1</accession>
<dbReference type="EMBL" id="LR881468">
    <property type="protein sequence ID" value="CAD5324368.1"/>
    <property type="molecule type" value="Genomic_DNA"/>
</dbReference>
<organism evidence="1 2">
    <name type="scientific">Arabidopsis thaliana</name>
    <name type="common">Mouse-ear cress</name>
    <dbReference type="NCBI Taxonomy" id="3702"/>
    <lineage>
        <taxon>Eukaryota</taxon>
        <taxon>Viridiplantae</taxon>
        <taxon>Streptophyta</taxon>
        <taxon>Embryophyta</taxon>
        <taxon>Tracheophyta</taxon>
        <taxon>Spermatophyta</taxon>
        <taxon>Magnoliopsida</taxon>
        <taxon>eudicotyledons</taxon>
        <taxon>Gunneridae</taxon>
        <taxon>Pentapetalae</taxon>
        <taxon>rosids</taxon>
        <taxon>malvids</taxon>
        <taxon>Brassicales</taxon>
        <taxon>Brassicaceae</taxon>
        <taxon>Camelineae</taxon>
        <taxon>Arabidopsis</taxon>
    </lineage>
</organism>
<protein>
    <submittedName>
        <fullName evidence="1">(thale cress) hypothetical protein</fullName>
    </submittedName>
</protein>
<sequence>MLSLVISRSRGLERMVCHDIVLAISVKGSPVLERGVCYLRDSHFGTCFLRRAVLFEAVEEWEQCFFNLLYSSVTRASLPSGKSIIASFTRGCRPFTRTLTLATAGKGISEEKLSDITGSHLCRITHPIIKMIRFHLLERKGIRDHRRCTAGFVRRPMRVREFSWTKSEVSSCGALSLFRGG</sequence>
<reference evidence="1 2" key="1">
    <citation type="submission" date="2020-09" db="EMBL/GenBank/DDBJ databases">
        <authorList>
            <person name="Ashkenazy H."/>
        </authorList>
    </citation>
    <scope>NUCLEOTIDE SEQUENCE [LARGE SCALE GENOMIC DNA]</scope>
    <source>
        <strain evidence="2">cv. Cdm-0</strain>
    </source>
</reference>
<name>A0A7G2EPU1_ARATH</name>
<dbReference type="AlphaFoldDB" id="A0A7G2EPU1"/>
<evidence type="ECO:0000313" key="2">
    <source>
        <dbReference type="Proteomes" id="UP000516314"/>
    </source>
</evidence>
<evidence type="ECO:0000313" key="1">
    <source>
        <dbReference type="EMBL" id="CAD5324368.1"/>
    </source>
</evidence>